<evidence type="ECO:0000313" key="3">
    <source>
        <dbReference type="EMBL" id="SOC41448.1"/>
    </source>
</evidence>
<feature type="coiled-coil region" evidence="1">
    <location>
        <begin position="41"/>
        <end position="80"/>
    </location>
</feature>
<dbReference type="GO" id="GO:0015666">
    <property type="term" value="F:restriction endodeoxyribonuclease activity"/>
    <property type="evidence" value="ECO:0007669"/>
    <property type="project" value="TreeGrafter"/>
</dbReference>
<evidence type="ECO:0000313" key="4">
    <source>
        <dbReference type="Proteomes" id="UP000219252"/>
    </source>
</evidence>
<dbReference type="SUPFAM" id="SSF52980">
    <property type="entry name" value="Restriction endonuclease-like"/>
    <property type="match status" value="1"/>
</dbReference>
<dbReference type="InterPro" id="IPR007560">
    <property type="entry name" value="Restrct_endonuc_IV_Mrr"/>
</dbReference>
<dbReference type="Gene3D" id="3.40.1350.10">
    <property type="match status" value="1"/>
</dbReference>
<dbReference type="AlphaFoldDB" id="A0A285UJ59"/>
<dbReference type="InterPro" id="IPR011856">
    <property type="entry name" value="tRNA_endonuc-like_dom_sf"/>
</dbReference>
<dbReference type="PANTHER" id="PTHR30015:SF7">
    <property type="entry name" value="TYPE IV METHYL-DIRECTED RESTRICTION ENZYME ECOKMRR"/>
    <property type="match status" value="1"/>
</dbReference>
<dbReference type="Pfam" id="PF04471">
    <property type="entry name" value="Mrr_cat"/>
    <property type="match status" value="1"/>
</dbReference>
<dbReference type="EMBL" id="OBQC01000010">
    <property type="protein sequence ID" value="SOC41448.1"/>
    <property type="molecule type" value="Genomic_DNA"/>
</dbReference>
<dbReference type="RefSeq" id="WP_097150099.1">
    <property type="nucleotide sequence ID" value="NZ_OBQC01000010.1"/>
</dbReference>
<dbReference type="PANTHER" id="PTHR30015">
    <property type="entry name" value="MRR RESTRICTION SYSTEM PROTEIN"/>
    <property type="match status" value="1"/>
</dbReference>
<keyword evidence="4" id="KW-1185">Reference proteome</keyword>
<keyword evidence="1" id="KW-0175">Coiled coil</keyword>
<protein>
    <submittedName>
        <fullName evidence="3">Restriction system protein</fullName>
    </submittedName>
</protein>
<dbReference type="InterPro" id="IPR011335">
    <property type="entry name" value="Restrct_endonuc-II-like"/>
</dbReference>
<feature type="coiled-coil region" evidence="1">
    <location>
        <begin position="153"/>
        <end position="216"/>
    </location>
</feature>
<gene>
    <name evidence="3" type="ORF">SAMN05877842_11059</name>
</gene>
<proteinExistence type="predicted"/>
<dbReference type="GO" id="GO:0009307">
    <property type="term" value="P:DNA restriction-modification system"/>
    <property type="evidence" value="ECO:0007669"/>
    <property type="project" value="InterPro"/>
</dbReference>
<feature type="domain" description="Restriction endonuclease type IV Mrr" evidence="2">
    <location>
        <begin position="413"/>
        <end position="529"/>
    </location>
</feature>
<accession>A0A285UJ59</accession>
<reference evidence="4" key="1">
    <citation type="submission" date="2017-08" db="EMBL/GenBank/DDBJ databases">
        <authorList>
            <person name="Varghese N."/>
            <person name="Submissions S."/>
        </authorList>
    </citation>
    <scope>NUCLEOTIDE SEQUENCE [LARGE SCALE GENOMIC DNA]</scope>
    <source>
        <strain evidence="4">JC23</strain>
    </source>
</reference>
<sequence length="551" mass="63676">MYEVEIKHDGLNKYRVIKGSDLYVVNQKAEMQMRTWDEMWKKKQEQERKKQYQQKAAKEKEEKKALADQLTNEAIEQIEQIEKILKYTLEIDDKIDWDSLKDKSKFSKPKPKKVELLQIPTEPNKNDIRYQPKLGLIDKLISSKKDKKIDASNKLYQQDYEQWEREKLKIESLNEENNKKYEDKLKKWKEAEKKFLKEQKEKNEAIETQKESYLRGVPSSIIEYCDMVLSNSNYPESFPKEYDLDYNELNKTLIVDYLLPAPEQVPSLKEVKYVQSKDEFKENHLSESAFNKMYDNLLYQITLRTIHELYEADDINSIDSVVFNGWVKSIDKGTGKEITACILSIQTVKSEYEEINLALVDPKVCFKNLKGVGSSKLHSLAPIAPIIKINKEDDRFVSSYDVAETLDESTNLAAMDWQDFEHLIRELFEKEFNQSGGEVKITQASKDGGVDAVAFDPDPIRGGKIVIQAKRYTNVVGVSAVRDLYGTVMNEGATKGILVSTADYGPDAYNFAKDKPLTLLNGNNLLHLLQKHGHKAKIDLKEAKKILKENQ</sequence>
<evidence type="ECO:0000256" key="1">
    <source>
        <dbReference type="SAM" id="Coils"/>
    </source>
</evidence>
<dbReference type="OrthoDB" id="9797274at2"/>
<evidence type="ECO:0000259" key="2">
    <source>
        <dbReference type="Pfam" id="PF04471"/>
    </source>
</evidence>
<dbReference type="Proteomes" id="UP000219252">
    <property type="component" value="Unassembled WGS sequence"/>
</dbReference>
<dbReference type="InterPro" id="IPR052906">
    <property type="entry name" value="Type_IV_Methyl-Rstrct_Enzyme"/>
</dbReference>
<name>A0A285UJ59_9BACL</name>
<organism evidence="3 4">
    <name type="scientific">Ureibacillus acetophenoni</name>
    <dbReference type="NCBI Taxonomy" id="614649"/>
    <lineage>
        <taxon>Bacteria</taxon>
        <taxon>Bacillati</taxon>
        <taxon>Bacillota</taxon>
        <taxon>Bacilli</taxon>
        <taxon>Bacillales</taxon>
        <taxon>Caryophanaceae</taxon>
        <taxon>Ureibacillus</taxon>
    </lineage>
</organism>
<dbReference type="GO" id="GO:0003677">
    <property type="term" value="F:DNA binding"/>
    <property type="evidence" value="ECO:0007669"/>
    <property type="project" value="InterPro"/>
</dbReference>